<dbReference type="OrthoDB" id="410058at2759"/>
<dbReference type="Gene3D" id="2.70.98.110">
    <property type="entry name" value="Glycosyl hydrolase family 63, N-terminal domain"/>
    <property type="match status" value="1"/>
</dbReference>
<dbReference type="KEGG" id="pfp:PFL1_03809"/>
<keyword evidence="8" id="KW-0472">Membrane</keyword>
<evidence type="ECO:0000256" key="7">
    <source>
        <dbReference type="ARBA" id="ARBA00022989"/>
    </source>
</evidence>
<evidence type="ECO:0000256" key="4">
    <source>
        <dbReference type="ARBA" id="ARBA00022801"/>
    </source>
</evidence>
<gene>
    <name evidence="16" type="ORF">PFL1_03809</name>
</gene>
<dbReference type="Gene3D" id="1.50.10.10">
    <property type="match status" value="1"/>
</dbReference>
<dbReference type="GO" id="GO:0006487">
    <property type="term" value="P:protein N-linked glycosylation"/>
    <property type="evidence" value="ECO:0007669"/>
    <property type="project" value="UniProtKB-UniRule"/>
</dbReference>
<evidence type="ECO:0000256" key="13">
    <source>
        <dbReference type="SAM" id="SignalP"/>
    </source>
</evidence>
<dbReference type="GeneID" id="19317917"/>
<dbReference type="Proteomes" id="UP000053664">
    <property type="component" value="Unassembled WGS sequence"/>
</dbReference>
<evidence type="ECO:0000256" key="12">
    <source>
        <dbReference type="RuleBase" id="RU368089"/>
    </source>
</evidence>
<dbReference type="InterPro" id="IPR038518">
    <property type="entry name" value="Glyco_hydro_63N_sf"/>
</dbReference>
<feature type="domain" description="Glycosyl hydrolase family 63 N-terminal" evidence="15">
    <location>
        <begin position="73"/>
        <end position="291"/>
    </location>
</feature>
<dbReference type="InterPro" id="IPR008928">
    <property type="entry name" value="6-hairpin_glycosidase_sf"/>
</dbReference>
<dbReference type="AlphaFoldDB" id="A0A061HD50"/>
<evidence type="ECO:0000256" key="11">
    <source>
        <dbReference type="ARBA" id="ARBA00038888"/>
    </source>
</evidence>
<dbReference type="EMBL" id="KE361634">
    <property type="protein sequence ID" value="EPQ28506.1"/>
    <property type="molecule type" value="Genomic_DNA"/>
</dbReference>
<accession>A0A061HD50</accession>
<evidence type="ECO:0000256" key="6">
    <source>
        <dbReference type="ARBA" id="ARBA00022968"/>
    </source>
</evidence>
<dbReference type="PANTHER" id="PTHR10412">
    <property type="entry name" value="MANNOSYL-OLIGOSACCHARIDE GLUCOSIDASE"/>
    <property type="match status" value="1"/>
</dbReference>
<keyword evidence="6" id="KW-0735">Signal-anchor</keyword>
<dbReference type="GO" id="GO:0004573">
    <property type="term" value="F:Glc3Man9GlcNAc2 oligosaccharide glucosidase activity"/>
    <property type="evidence" value="ECO:0007669"/>
    <property type="project" value="UniProtKB-UniRule"/>
</dbReference>
<dbReference type="InterPro" id="IPR031335">
    <property type="entry name" value="Glyco_hydro_63_C"/>
</dbReference>
<keyword evidence="4 12" id="KW-0378">Hydrolase</keyword>
<evidence type="ECO:0000313" key="17">
    <source>
        <dbReference type="Proteomes" id="UP000053664"/>
    </source>
</evidence>
<dbReference type="HOGENOM" id="CLU_007380_1_0_1"/>
<evidence type="ECO:0000256" key="2">
    <source>
        <dbReference type="ARBA" id="ARBA00010833"/>
    </source>
</evidence>
<feature type="signal peptide" evidence="13">
    <location>
        <begin position="1"/>
        <end position="29"/>
    </location>
</feature>
<evidence type="ECO:0000256" key="9">
    <source>
        <dbReference type="ARBA" id="ARBA00023180"/>
    </source>
</evidence>
<comment type="catalytic activity">
    <reaction evidence="12">
        <text>N(4)-(alpha-D-Glc-(1-&gt;2)-alpha-D-Glc-(1-&gt;3)-alpha-D-Glc-(1-&gt;3)-alpha-D-Man-(1-&gt;2)-alpha-D-Man-(1-&gt;2)-alpha-D-Man-(1-&gt;3)-[alpha-D-Man-(1-&gt;2)-alpha-D-Man-(1-&gt;3)-[alpha-D-Man-(1-&gt;2)-alpha-D-Man-(1-&gt;6)]-alpha-D-Man-(1-&gt;6)]-beta-D-Man-(1-&gt;4)-beta-D-GlcNAc-(1-&gt;4)-beta-D-GlcNAc)-L-asparaginyl-[protein] + H2O = N(4)-(alpha-D-Glc-(1-&gt;3)-alpha-D-Glc-(1-&gt;3)-alpha-D-Man-(1-&gt;2)-alpha-D-Man-(1-&gt;2)-alpha-D-Man-(1-&gt;3)-[alpha-D-Man-(1-&gt;2)-alpha-D-Man-(1-&gt;3)-[alpha-D-Man-(1-&gt;2)-alpha-D-Man-(1-&gt;6)]-alpha-D-Man-(1-&gt;6)]-beta-D-Man-(1-&gt;4)-beta-D-GlcNAc-(1-&gt;4)-beta-D-GlcNAc)-L-asparaginyl-[protein] + beta-D-glucose</text>
        <dbReference type="Rhea" id="RHEA:55988"/>
        <dbReference type="Rhea" id="RHEA-COMP:12806"/>
        <dbReference type="Rhea" id="RHEA-COMP:14355"/>
        <dbReference type="ChEBI" id="CHEBI:15377"/>
        <dbReference type="ChEBI" id="CHEBI:15903"/>
        <dbReference type="ChEBI" id="CHEBI:59082"/>
        <dbReference type="ChEBI" id="CHEBI:132537"/>
        <dbReference type="EC" id="3.2.1.106"/>
    </reaction>
</comment>
<dbReference type="eggNOG" id="KOG2161">
    <property type="taxonomic scope" value="Eukaryota"/>
</dbReference>
<keyword evidence="7" id="KW-1133">Transmembrane helix</keyword>
<comment type="subcellular location">
    <subcellularLocation>
        <location evidence="1 12">Endoplasmic reticulum membrane</location>
        <topology evidence="1 12">Single-pass type II membrane protein</topology>
    </subcellularLocation>
</comment>
<dbReference type="RefSeq" id="XP_007879524.1">
    <property type="nucleotide sequence ID" value="XM_007881333.1"/>
</dbReference>
<keyword evidence="3" id="KW-0812">Transmembrane</keyword>
<evidence type="ECO:0000256" key="1">
    <source>
        <dbReference type="ARBA" id="ARBA00004648"/>
    </source>
</evidence>
<dbReference type="EC" id="3.2.1.106" evidence="11 12"/>
<name>A0A061HD50_9BASI</name>
<keyword evidence="5 12" id="KW-0256">Endoplasmic reticulum</keyword>
<dbReference type="GO" id="GO:0009311">
    <property type="term" value="P:oligosaccharide metabolic process"/>
    <property type="evidence" value="ECO:0007669"/>
    <property type="project" value="UniProtKB-UniRule"/>
</dbReference>
<sequence length="846" mass="94442">MPATKTARLYWSRLALCLVLVLSLSSALASSFDRFHDAADDDDFDHDGGLDSGTAQLLSAPEVVAARKQADASLLWGTYRPQIYFGLRPKLPETLLSGLAWFGLNDYSGFQKFRHKCSDQDGMHGFAWKYHDGRTFGIQEINDNVNNYRLETSFLKVDTDNPSGGSWGARVSGTVMDPAKPANLATFWYSSLEGLDGILSLDSDAEEDGMDSHESIQLKGATATLGEFTLRIEEGGKHGDDGQDPLRRTHVFGRRVPGEMAWRAQDIITSDLVKTLQSLTQTYGRENMPPPRVGVQLTDLVEPGSNFFALQKSFSGNFSFDVFFDSASTPRGELLTSAGLTQGLEASKAAYDARFSQVTGLSAGAGDGTTAADVDFARDLTSSLIGGIGYSYGPSIVDRTFVHEYDVGSGAMDVDTKGVANPQPTEPAELLTATPCRSIFPRGFYWDEGFHLALVGVYDNDLSLEILRSWIRLIDDDGWVAREQILGDESRSRVPQGFETQYPGYANPPTMILAVAAYLDRLKERTSEAGFDALGLDPQHLQEFAGEAGALPDRHLSSPLLGQAFLREIYPHLRRHYRWFRKTQRGEIKEWDRRATARGEAYRWRGRDKNHVLTSGLDDYPRAPVPHTGELHVDLMSWMGSFANTMAKIARAIGQQDDAEEFGDHFEAIRANLDDLHWNDDEQMYCDASVDENDQSFFVCHKGYVSLFPLLLELLPVDSPKVSAILDLMRDPEHLWSDYGLRSLSPQDAHFGQGENYWRGPIWVQMSYLALRALKSTYAAQPGPYQAKAQKIYEELRHNVVKNVFEEYKRTGYVYEQYNPVDGRGQRGHPFTGWTSTVALMMAEIY</sequence>
<feature type="chain" id="PRO_5001599948" description="Mannosyl-oligosaccharide glucosidase" evidence="13">
    <location>
        <begin position="30"/>
        <end position="846"/>
    </location>
</feature>
<evidence type="ECO:0000313" key="16">
    <source>
        <dbReference type="EMBL" id="EPQ28506.1"/>
    </source>
</evidence>
<dbReference type="InterPro" id="IPR004888">
    <property type="entry name" value="Glycoside_hydrolase_63"/>
</dbReference>
<dbReference type="Pfam" id="PF16923">
    <property type="entry name" value="Glyco_hydro_63N"/>
    <property type="match status" value="1"/>
</dbReference>
<dbReference type="PANTHER" id="PTHR10412:SF11">
    <property type="entry name" value="MANNOSYL-OLIGOSACCHARIDE GLUCOSIDASE"/>
    <property type="match status" value="1"/>
</dbReference>
<keyword evidence="10 12" id="KW-0326">Glycosidase</keyword>
<dbReference type="Pfam" id="PF03200">
    <property type="entry name" value="Glyco_hydro_63"/>
    <property type="match status" value="1"/>
</dbReference>
<dbReference type="SUPFAM" id="SSF48208">
    <property type="entry name" value="Six-hairpin glycosidases"/>
    <property type="match status" value="1"/>
</dbReference>
<evidence type="ECO:0000256" key="8">
    <source>
        <dbReference type="ARBA" id="ARBA00023136"/>
    </source>
</evidence>
<dbReference type="GO" id="GO:0005789">
    <property type="term" value="C:endoplasmic reticulum membrane"/>
    <property type="evidence" value="ECO:0007669"/>
    <property type="project" value="UniProtKB-SubCell"/>
</dbReference>
<evidence type="ECO:0000256" key="10">
    <source>
        <dbReference type="ARBA" id="ARBA00023295"/>
    </source>
</evidence>
<comment type="similarity">
    <text evidence="2 12">Belongs to the glycosyl hydrolase 63 family.</text>
</comment>
<evidence type="ECO:0000256" key="5">
    <source>
        <dbReference type="ARBA" id="ARBA00022824"/>
    </source>
</evidence>
<comment type="function">
    <text evidence="12">Cleaves the distal alpha 1,2-linked glucose residue from the Glc(3)Man(9)GlcNAc(2) oligosaccharide precursor.</text>
</comment>
<proteinExistence type="inferred from homology"/>
<evidence type="ECO:0000256" key="3">
    <source>
        <dbReference type="ARBA" id="ARBA00022692"/>
    </source>
</evidence>
<evidence type="ECO:0000259" key="14">
    <source>
        <dbReference type="Pfam" id="PF03200"/>
    </source>
</evidence>
<evidence type="ECO:0000259" key="15">
    <source>
        <dbReference type="Pfam" id="PF16923"/>
    </source>
</evidence>
<dbReference type="InterPro" id="IPR012341">
    <property type="entry name" value="6hp_glycosidase-like_sf"/>
</dbReference>
<dbReference type="InterPro" id="IPR031631">
    <property type="entry name" value="Glyco_hydro_63N"/>
</dbReference>
<organism evidence="16 17">
    <name type="scientific">Pseudozyma flocculosa PF-1</name>
    <dbReference type="NCBI Taxonomy" id="1277687"/>
    <lineage>
        <taxon>Eukaryota</taxon>
        <taxon>Fungi</taxon>
        <taxon>Dikarya</taxon>
        <taxon>Basidiomycota</taxon>
        <taxon>Ustilaginomycotina</taxon>
        <taxon>Ustilaginomycetes</taxon>
        <taxon>Ustilaginales</taxon>
        <taxon>Ustilaginaceae</taxon>
        <taxon>Pseudozyma</taxon>
    </lineage>
</organism>
<keyword evidence="9" id="KW-0325">Glycoprotein</keyword>
<protein>
    <recommendedName>
        <fullName evidence="11 12">Mannosyl-oligosaccharide glucosidase</fullName>
        <ecNumber evidence="11 12">3.2.1.106</ecNumber>
    </recommendedName>
</protein>
<keyword evidence="13" id="KW-0732">Signal</keyword>
<reference evidence="16 17" key="1">
    <citation type="journal article" date="2013" name="Plant Cell">
        <title>The transition from a phytopathogenic smut ancestor to an anamorphic biocontrol agent deciphered by comparative whole-genome analysis.</title>
        <authorList>
            <person name="Lefebvre F."/>
            <person name="Joly D.L."/>
            <person name="Labbe C."/>
            <person name="Teichmann B."/>
            <person name="Linning R."/>
            <person name="Belzile F."/>
            <person name="Bakkeren G."/>
            <person name="Belanger R.R."/>
        </authorList>
    </citation>
    <scope>NUCLEOTIDE SEQUENCE [LARGE SCALE GENOMIC DNA]</scope>
    <source>
        <strain evidence="16 17">PF-1</strain>
    </source>
</reference>
<feature type="domain" description="Glycosyl hydrolase family 63 C-terminal" evidence="14">
    <location>
        <begin position="336"/>
        <end position="844"/>
    </location>
</feature>